<organism evidence="9 10">
    <name type="scientific">Rhodoferax fermentans</name>
    <dbReference type="NCBI Taxonomy" id="28066"/>
    <lineage>
        <taxon>Bacteria</taxon>
        <taxon>Pseudomonadati</taxon>
        <taxon>Pseudomonadota</taxon>
        <taxon>Betaproteobacteria</taxon>
        <taxon>Burkholderiales</taxon>
        <taxon>Comamonadaceae</taxon>
        <taxon>Rhodoferax</taxon>
    </lineage>
</organism>
<evidence type="ECO:0000313" key="10">
    <source>
        <dbReference type="Proteomes" id="UP000190750"/>
    </source>
</evidence>
<accession>A0A1T1AMU0</accession>
<feature type="chain" id="PRO_5013340827" evidence="7">
    <location>
        <begin position="21"/>
        <end position="103"/>
    </location>
</feature>
<dbReference type="STRING" id="28066.RF819_00815"/>
<keyword evidence="5 6" id="KW-0408">Iron</keyword>
<dbReference type="Pfam" id="PF00034">
    <property type="entry name" value="Cytochrom_C"/>
    <property type="match status" value="1"/>
</dbReference>
<name>A0A1T1AMU0_RHOFE</name>
<feature type="binding site" description="covalent" evidence="6">
    <location>
        <position position="32"/>
    </location>
    <ligand>
        <name>heme c</name>
        <dbReference type="ChEBI" id="CHEBI:61717"/>
    </ligand>
</feature>
<feature type="binding site" description="covalent" evidence="6">
    <location>
        <position position="36"/>
    </location>
    <ligand>
        <name>heme c</name>
        <dbReference type="ChEBI" id="CHEBI:61717"/>
    </ligand>
</feature>
<protein>
    <submittedName>
        <fullName evidence="9">Cytochrome C</fullName>
    </submittedName>
</protein>
<dbReference type="GO" id="GO:0009055">
    <property type="term" value="F:electron transfer activity"/>
    <property type="evidence" value="ECO:0007669"/>
    <property type="project" value="InterPro"/>
</dbReference>
<evidence type="ECO:0000256" key="1">
    <source>
        <dbReference type="ARBA" id="ARBA00022448"/>
    </source>
</evidence>
<comment type="caution">
    <text evidence="9">The sequence shown here is derived from an EMBL/GenBank/DDBJ whole genome shotgun (WGS) entry which is preliminary data.</text>
</comment>
<keyword evidence="1" id="KW-0813">Transport</keyword>
<keyword evidence="3 6" id="KW-0479">Metal-binding</keyword>
<dbReference type="PROSITE" id="PS51007">
    <property type="entry name" value="CYTC"/>
    <property type="match status" value="1"/>
</dbReference>
<dbReference type="RefSeq" id="WP_078363217.1">
    <property type="nucleotide sequence ID" value="NZ_MTJN01000002.1"/>
</dbReference>
<gene>
    <name evidence="9" type="ORF">RF819_00815</name>
</gene>
<dbReference type="OrthoDB" id="9814063at2"/>
<evidence type="ECO:0000256" key="6">
    <source>
        <dbReference type="PIRSR" id="PIRSR602324-1"/>
    </source>
</evidence>
<dbReference type="EMBL" id="MTJN01000002">
    <property type="protein sequence ID" value="OOV05439.1"/>
    <property type="molecule type" value="Genomic_DNA"/>
</dbReference>
<feature type="binding site" description="covalent" evidence="6">
    <location>
        <position position="80"/>
    </location>
    <ligand>
        <name>heme c</name>
        <dbReference type="ChEBI" id="CHEBI:61717"/>
    </ligand>
</feature>
<dbReference type="Proteomes" id="UP000190750">
    <property type="component" value="Unassembled WGS sequence"/>
</dbReference>
<evidence type="ECO:0000256" key="5">
    <source>
        <dbReference type="ARBA" id="ARBA00023004"/>
    </source>
</evidence>
<evidence type="ECO:0000256" key="3">
    <source>
        <dbReference type="ARBA" id="ARBA00022723"/>
    </source>
</evidence>
<evidence type="ECO:0000313" key="9">
    <source>
        <dbReference type="EMBL" id="OOV05439.1"/>
    </source>
</evidence>
<dbReference type="InterPro" id="IPR036909">
    <property type="entry name" value="Cyt_c-like_dom_sf"/>
</dbReference>
<keyword evidence="4" id="KW-0249">Electron transport</keyword>
<evidence type="ECO:0000256" key="4">
    <source>
        <dbReference type="ARBA" id="ARBA00022982"/>
    </source>
</evidence>
<keyword evidence="10" id="KW-1185">Reference proteome</keyword>
<evidence type="ECO:0000259" key="8">
    <source>
        <dbReference type="PROSITE" id="PS51007"/>
    </source>
</evidence>
<dbReference type="Gene3D" id="1.10.760.10">
    <property type="entry name" value="Cytochrome c-like domain"/>
    <property type="match status" value="1"/>
</dbReference>
<feature type="signal peptide" evidence="7">
    <location>
        <begin position="1"/>
        <end position="20"/>
    </location>
</feature>
<evidence type="ECO:0000256" key="7">
    <source>
        <dbReference type="SAM" id="SignalP"/>
    </source>
</evidence>
<feature type="domain" description="Cytochrome c" evidence="8">
    <location>
        <begin position="18"/>
        <end position="103"/>
    </location>
</feature>
<dbReference type="SUPFAM" id="SSF46626">
    <property type="entry name" value="Cytochrome c"/>
    <property type="match status" value="1"/>
</dbReference>
<comment type="PTM">
    <text evidence="6">Binds 1 heme c group covalently per subunit.</text>
</comment>
<dbReference type="InterPro" id="IPR002324">
    <property type="entry name" value="Cyt_c_ID"/>
</dbReference>
<dbReference type="AlphaFoldDB" id="A0A1T1AMU0"/>
<dbReference type="GO" id="GO:0005506">
    <property type="term" value="F:iron ion binding"/>
    <property type="evidence" value="ECO:0007669"/>
    <property type="project" value="InterPro"/>
</dbReference>
<proteinExistence type="predicted"/>
<dbReference type="PRINTS" id="PR00606">
    <property type="entry name" value="CYTCHROMECID"/>
</dbReference>
<dbReference type="InterPro" id="IPR009056">
    <property type="entry name" value="Cyt_c-like_dom"/>
</dbReference>
<sequence length="103" mass="10656">MKQTPSLLLAALLCATSAQAATPTDILSKSGCLACHQVEKKSVGPAYKVVAAKYKGQDAAALVMAKVRQGGKGVYGPIPMIPNGPDKISDADLATVVDYILKL</sequence>
<reference evidence="9 10" key="1">
    <citation type="submission" date="2017-01" db="EMBL/GenBank/DDBJ databases">
        <title>Genome sequencing of Rhodoferax fermentans JCM 7819.</title>
        <authorList>
            <person name="Kim Y.J."/>
            <person name="Farh M.E.-A."/>
            <person name="Yang D.-C."/>
        </authorList>
    </citation>
    <scope>NUCLEOTIDE SEQUENCE [LARGE SCALE GENOMIC DNA]</scope>
    <source>
        <strain evidence="9 10">JCM 7819</strain>
    </source>
</reference>
<keyword evidence="7" id="KW-0732">Signal</keyword>
<evidence type="ECO:0000256" key="2">
    <source>
        <dbReference type="ARBA" id="ARBA00022617"/>
    </source>
</evidence>
<keyword evidence="2 6" id="KW-0349">Heme</keyword>
<dbReference type="GO" id="GO:0020037">
    <property type="term" value="F:heme binding"/>
    <property type="evidence" value="ECO:0007669"/>
    <property type="project" value="InterPro"/>
</dbReference>